<dbReference type="RefSeq" id="WP_104409446.1">
    <property type="nucleotide sequence ID" value="NZ_PTIS01000003.1"/>
</dbReference>
<feature type="transmembrane region" description="Helical" evidence="6">
    <location>
        <begin position="102"/>
        <end position="118"/>
    </location>
</feature>
<dbReference type="NCBIfam" id="TIGR00733">
    <property type="entry name" value="OPT family oligopeptide transporter"/>
    <property type="match status" value="1"/>
</dbReference>
<feature type="transmembrane region" description="Helical" evidence="6">
    <location>
        <begin position="284"/>
        <end position="302"/>
    </location>
</feature>
<feature type="transmembrane region" description="Helical" evidence="6">
    <location>
        <begin position="534"/>
        <end position="554"/>
    </location>
</feature>
<feature type="transmembrane region" description="Helical" evidence="6">
    <location>
        <begin position="608"/>
        <end position="631"/>
    </location>
</feature>
<keyword evidence="5 6" id="KW-0472">Membrane</keyword>
<sequence length="640" mass="66998">MEEKKGLSSTAYGDIKGEDYIPYISVKDAFSEITVISIVFGCIVAIIFGAANTYLGLKVGMTIAAGIPAAIIATSILKGIFKKNNILETNIIQSMASMGESLAGGLIFIIPAVIVLGHELKLTTIIIVAILGGLLGILFVIPIRKYLMVEEHGNLIYPEAMATAEVLVNSSAGGSGFRNMMTGLLGGGIYKFFSGAFQLWGESPVWIIKPFHGTVFGIDAMASLLGVGYIVGIQIATYMFAGALVANFTLVPLIKYFGDGINTVIFPSVKLISEMSAKEISASYVKYIGAGAVAAGGLISIIKSMPTIVRSFKTALSGMKSNADMSKNEDLPITWVIGGSVLVFVLSWIMPKTVGTGWLGAILAIICSFFFAVVSARIVGLIGTSNNPISGMTIASLLFITGILKATGKIGDAGMLAAIIASSIVCVAVAVAGGSAQSLKTTFIIGGTPKKVEISMFIAIVVSSVVIGAVILMLSNVYGLGSTDVPAPQANMMAMIVQGVMSGELPWTLVIAGMTLAFMCELMGIPVLPFALGLYLPINLSAGVLIGGILRVLVEKKYKKDQNQFKIQNEKGILTASGLVAGDALVGIIIAIFAALKLDSALAIGPKIMPSIAGSNWTSAVVLFIFATLFYRYTVKIDNN</sequence>
<gene>
    <name evidence="7" type="ORF">BD821_103167</name>
</gene>
<organism evidence="7 8">
    <name type="scientific">Clostridium algidicarnis DSM 15099</name>
    <dbReference type="NCBI Taxonomy" id="1121295"/>
    <lineage>
        <taxon>Bacteria</taxon>
        <taxon>Bacillati</taxon>
        <taxon>Bacillota</taxon>
        <taxon>Clostridia</taxon>
        <taxon>Eubacteriales</taxon>
        <taxon>Clostridiaceae</taxon>
        <taxon>Clostridium</taxon>
    </lineage>
</organism>
<feature type="transmembrane region" description="Helical" evidence="6">
    <location>
        <begin position="454"/>
        <end position="474"/>
    </location>
</feature>
<protein>
    <submittedName>
        <fullName evidence="7">Putative OPT family oligopeptide transporter</fullName>
    </submittedName>
</protein>
<feature type="transmembrane region" description="Helical" evidence="6">
    <location>
        <begin position="333"/>
        <end position="351"/>
    </location>
</feature>
<evidence type="ECO:0000256" key="4">
    <source>
        <dbReference type="ARBA" id="ARBA00022989"/>
    </source>
</evidence>
<dbReference type="PANTHER" id="PTHR31645">
    <property type="entry name" value="OLIGOPEPTIDE TRANSPORTER YGL114W-RELATED"/>
    <property type="match status" value="1"/>
</dbReference>
<evidence type="ECO:0000256" key="5">
    <source>
        <dbReference type="ARBA" id="ARBA00023136"/>
    </source>
</evidence>
<evidence type="ECO:0000256" key="3">
    <source>
        <dbReference type="ARBA" id="ARBA00022692"/>
    </source>
</evidence>
<dbReference type="OrthoDB" id="9809340at2"/>
<accession>A0A2S6FZW4</accession>
<feature type="transmembrane region" description="Helical" evidence="6">
    <location>
        <begin position="33"/>
        <end position="55"/>
    </location>
</feature>
<reference evidence="7 8" key="1">
    <citation type="submission" date="2018-02" db="EMBL/GenBank/DDBJ databases">
        <title>Genomic Encyclopedia of Archaeal and Bacterial Type Strains, Phase II (KMG-II): from individual species to whole genera.</title>
        <authorList>
            <person name="Goeker M."/>
        </authorList>
    </citation>
    <scope>NUCLEOTIDE SEQUENCE [LARGE SCALE GENOMIC DNA]</scope>
    <source>
        <strain evidence="7 8">DSM 15099</strain>
    </source>
</reference>
<feature type="transmembrane region" description="Helical" evidence="6">
    <location>
        <begin position="61"/>
        <end position="81"/>
    </location>
</feature>
<dbReference type="Pfam" id="PF03169">
    <property type="entry name" value="OPT"/>
    <property type="match status" value="1"/>
</dbReference>
<feature type="transmembrane region" description="Helical" evidence="6">
    <location>
        <begin position="358"/>
        <end position="383"/>
    </location>
</feature>
<dbReference type="STRING" id="37659.GCA_000703125_02095"/>
<dbReference type="GO" id="GO:0016020">
    <property type="term" value="C:membrane"/>
    <property type="evidence" value="ECO:0007669"/>
    <property type="project" value="UniProtKB-SubCell"/>
</dbReference>
<dbReference type="EMBL" id="PTIS01000003">
    <property type="protein sequence ID" value="PPK49038.1"/>
    <property type="molecule type" value="Genomic_DNA"/>
</dbReference>
<dbReference type="PANTHER" id="PTHR31645:SF0">
    <property type="entry name" value="OLIGOPEPTIDE TRANSPORTER YGL114W-RELATED"/>
    <property type="match status" value="1"/>
</dbReference>
<dbReference type="AlphaFoldDB" id="A0A2S6FZW4"/>
<feature type="transmembrane region" description="Helical" evidence="6">
    <location>
        <begin position="413"/>
        <end position="434"/>
    </location>
</feature>
<feature type="transmembrane region" description="Helical" evidence="6">
    <location>
        <begin position="574"/>
        <end position="596"/>
    </location>
</feature>
<keyword evidence="3 6" id="KW-0812">Transmembrane</keyword>
<comment type="subcellular location">
    <subcellularLocation>
        <location evidence="1">Membrane</location>
        <topology evidence="1">Multi-pass membrane protein</topology>
    </subcellularLocation>
</comment>
<keyword evidence="2" id="KW-0813">Transport</keyword>
<evidence type="ECO:0000256" key="1">
    <source>
        <dbReference type="ARBA" id="ARBA00004141"/>
    </source>
</evidence>
<evidence type="ECO:0000313" key="8">
    <source>
        <dbReference type="Proteomes" id="UP000239863"/>
    </source>
</evidence>
<feature type="transmembrane region" description="Helical" evidence="6">
    <location>
        <begin position="124"/>
        <end position="143"/>
    </location>
</feature>
<dbReference type="Proteomes" id="UP000239863">
    <property type="component" value="Unassembled WGS sequence"/>
</dbReference>
<evidence type="ECO:0000256" key="6">
    <source>
        <dbReference type="SAM" id="Phobius"/>
    </source>
</evidence>
<dbReference type="InterPro" id="IPR004813">
    <property type="entry name" value="OPT"/>
</dbReference>
<comment type="caution">
    <text evidence="7">The sequence shown here is derived from an EMBL/GenBank/DDBJ whole genome shotgun (WGS) entry which is preliminary data.</text>
</comment>
<proteinExistence type="predicted"/>
<evidence type="ECO:0000313" key="7">
    <source>
        <dbReference type="EMBL" id="PPK49038.1"/>
    </source>
</evidence>
<feature type="transmembrane region" description="Helical" evidence="6">
    <location>
        <begin position="389"/>
        <end position="406"/>
    </location>
</feature>
<feature type="transmembrane region" description="Helical" evidence="6">
    <location>
        <begin position="505"/>
        <end position="528"/>
    </location>
</feature>
<dbReference type="GO" id="GO:0035673">
    <property type="term" value="F:oligopeptide transmembrane transporter activity"/>
    <property type="evidence" value="ECO:0007669"/>
    <property type="project" value="InterPro"/>
</dbReference>
<dbReference type="InterPro" id="IPR045035">
    <property type="entry name" value="YSL-like"/>
</dbReference>
<keyword evidence="4 6" id="KW-1133">Transmembrane helix</keyword>
<name>A0A2S6FZW4_9CLOT</name>
<dbReference type="InterPro" id="IPR004814">
    <property type="entry name" value="Oligopep_transpt"/>
</dbReference>
<feature type="transmembrane region" description="Helical" evidence="6">
    <location>
        <begin position="216"/>
        <end position="241"/>
    </location>
</feature>
<evidence type="ECO:0000256" key="2">
    <source>
        <dbReference type="ARBA" id="ARBA00022448"/>
    </source>
</evidence>